<dbReference type="InterPro" id="IPR017441">
    <property type="entry name" value="Protein_kinase_ATP_BS"/>
</dbReference>
<organism evidence="24">
    <name type="scientific">Hydra vulgaris</name>
    <name type="common">Hydra</name>
    <name type="synonym">Hydra attenuata</name>
    <dbReference type="NCBI Taxonomy" id="6087"/>
    <lineage>
        <taxon>Eukaryota</taxon>
        <taxon>Metazoa</taxon>
        <taxon>Cnidaria</taxon>
        <taxon>Hydrozoa</taxon>
        <taxon>Hydroidolina</taxon>
        <taxon>Anthoathecata</taxon>
        <taxon>Aplanulata</taxon>
        <taxon>Hydridae</taxon>
        <taxon>Hydra</taxon>
    </lineage>
</organism>
<evidence type="ECO:0000256" key="17">
    <source>
        <dbReference type="ARBA" id="ARBA00023242"/>
    </source>
</evidence>
<keyword evidence="8" id="KW-0723">Serine/threonine-protein kinase</keyword>
<dbReference type="GO" id="GO:0005856">
    <property type="term" value="C:cytoskeleton"/>
    <property type="evidence" value="ECO:0007669"/>
    <property type="project" value="UniProtKB-SubCell"/>
</dbReference>
<dbReference type="PROSITE" id="PS00108">
    <property type="entry name" value="PROTEIN_KINASE_ST"/>
    <property type="match status" value="1"/>
</dbReference>
<evidence type="ECO:0000256" key="19">
    <source>
        <dbReference type="ARBA" id="ARBA00047899"/>
    </source>
</evidence>
<evidence type="ECO:0000256" key="10">
    <source>
        <dbReference type="ARBA" id="ARBA00022679"/>
    </source>
</evidence>
<sequence length="569" mass="64981">EKRKNYSMTITGMNRYKTMKKLGDGTYGSVMLGKTYDTGETVAIKKMKRKYYSWEECMNLREVKSLRKLNHANLIKLKEVIRENDQLYFIFEYMKENLYQLMKNRDKIFPESAIRNIMYQILQGLAFMHKTGFFHRDMKPENLLCSGPEIVKIADFGLVREIRSRPPYTDYVSTRWYRAPEVLLRSTNYSSPIDIFACGCIMAELYTLRPLFPGSSEVDMIFKLCSVMGTPSKEDWPEGYQLANAMNFKFPNMVATPLKQLIPNASKEGLQLLEDMLNWNPQKRPTAQQALRYPFFQVGQNMQTTEKLQATQLQRRISISKSNAIQKSITHDDNEKHVNINAKKNTKDSLDVFTRNDSMSSAKLSEISKGSLSSRKRWGNEKTETKPDEFDEILDELNTSKSDFRLVNSRHIAKKEPLDSIFSPLPSIEAITDSKKNPPSAGPNSAKQHYMQRSRYYPGGPNAPIKPSIEGRIIDIGSGKKLVELTSDTKKDSFKNWILGDIKPSPAAQNLDDLKNDRNQKMLGGGVIWKPPALSNTKPTLAQISTGSENRSKLGVHGRTDWTNKYGGR</sequence>
<dbReference type="SMART" id="SM00220">
    <property type="entry name" value="S_TKc"/>
    <property type="match status" value="1"/>
</dbReference>
<evidence type="ECO:0000256" key="21">
    <source>
        <dbReference type="PROSITE-ProRule" id="PRU10141"/>
    </source>
</evidence>
<evidence type="ECO:0000256" key="13">
    <source>
        <dbReference type="ARBA" id="ARBA00022777"/>
    </source>
</evidence>
<reference evidence="24" key="1">
    <citation type="journal article" date="2013" name="Genome Biol. Evol.">
        <title>Punctuated emergences of genetic and phenotypic innovations in eumetazoan, bilaterian, euteleostome, and hominidae ancestors.</title>
        <authorList>
            <person name="Wenger Y."/>
            <person name="Galliot B."/>
        </authorList>
    </citation>
    <scope>NUCLEOTIDE SEQUENCE</scope>
    <source>
        <tissue evidence="24">Whole animals</tissue>
    </source>
</reference>
<evidence type="ECO:0000256" key="12">
    <source>
        <dbReference type="ARBA" id="ARBA00022741"/>
    </source>
</evidence>
<dbReference type="InterPro" id="IPR008271">
    <property type="entry name" value="Ser/Thr_kinase_AS"/>
</dbReference>
<evidence type="ECO:0000259" key="23">
    <source>
        <dbReference type="PROSITE" id="PS50011"/>
    </source>
</evidence>
<dbReference type="PROSITE" id="PS00107">
    <property type="entry name" value="PROTEIN_KINASE_ATP"/>
    <property type="match status" value="1"/>
</dbReference>
<evidence type="ECO:0000256" key="20">
    <source>
        <dbReference type="ARBA" id="ARBA00048679"/>
    </source>
</evidence>
<feature type="non-terminal residue" evidence="24">
    <location>
        <position position="1"/>
    </location>
</feature>
<dbReference type="EMBL" id="HAAD01000303">
    <property type="protein sequence ID" value="CDG66535.1"/>
    <property type="molecule type" value="mRNA"/>
</dbReference>
<keyword evidence="16" id="KW-0206">Cytoskeleton</keyword>
<evidence type="ECO:0000256" key="5">
    <source>
        <dbReference type="ARBA" id="ARBA00006485"/>
    </source>
</evidence>
<protein>
    <recommendedName>
        <fullName evidence="6">non-specific serine/threonine protein kinase</fullName>
        <ecNumber evidence="6">2.7.11.1</ecNumber>
    </recommendedName>
</protein>
<dbReference type="PANTHER" id="PTHR24055">
    <property type="entry name" value="MITOGEN-ACTIVATED PROTEIN KINASE"/>
    <property type="match status" value="1"/>
</dbReference>
<dbReference type="FunFam" id="3.30.200.20:FF:000071">
    <property type="entry name" value="serine/threonine-protein kinase MAK isoform X1"/>
    <property type="match status" value="1"/>
</dbReference>
<dbReference type="GO" id="GO:0046872">
    <property type="term" value="F:metal ion binding"/>
    <property type="evidence" value="ECO:0007669"/>
    <property type="project" value="UniProtKB-KW"/>
</dbReference>
<dbReference type="OrthoDB" id="2158884at2759"/>
<dbReference type="GO" id="GO:0005929">
    <property type="term" value="C:cilium"/>
    <property type="evidence" value="ECO:0007669"/>
    <property type="project" value="UniProtKB-SubCell"/>
</dbReference>
<dbReference type="EC" id="2.7.11.1" evidence="6"/>
<evidence type="ECO:0000313" key="24">
    <source>
        <dbReference type="EMBL" id="CDG66535.1"/>
    </source>
</evidence>
<dbReference type="SUPFAM" id="SSF56112">
    <property type="entry name" value="Protein kinase-like (PK-like)"/>
    <property type="match status" value="1"/>
</dbReference>
<dbReference type="GO" id="GO:0004674">
    <property type="term" value="F:protein serine/threonine kinase activity"/>
    <property type="evidence" value="ECO:0007669"/>
    <property type="project" value="UniProtKB-KW"/>
</dbReference>
<accession>T2M3N1</accession>
<feature type="domain" description="Protein kinase" evidence="23">
    <location>
        <begin position="16"/>
        <end position="296"/>
    </location>
</feature>
<keyword evidence="12 21" id="KW-0547">Nucleotide-binding</keyword>
<evidence type="ECO:0000256" key="1">
    <source>
        <dbReference type="ARBA" id="ARBA00001946"/>
    </source>
</evidence>
<comment type="subcellular location">
    <subcellularLocation>
        <location evidence="3">Cell projection</location>
        <location evidence="3">Cilium</location>
    </subcellularLocation>
    <subcellularLocation>
        <location evidence="4">Cytoplasm</location>
        <location evidence="4">Cytoskeleton</location>
    </subcellularLocation>
    <subcellularLocation>
        <location evidence="2">Nucleus</location>
    </subcellularLocation>
</comment>
<evidence type="ECO:0000256" key="8">
    <source>
        <dbReference type="ARBA" id="ARBA00022527"/>
    </source>
</evidence>
<keyword evidence="15" id="KW-0460">Magnesium</keyword>
<evidence type="ECO:0000256" key="15">
    <source>
        <dbReference type="ARBA" id="ARBA00022842"/>
    </source>
</evidence>
<keyword evidence="7" id="KW-0963">Cytoplasm</keyword>
<dbReference type="PROSITE" id="PS50011">
    <property type="entry name" value="PROTEIN_KINASE_DOM"/>
    <property type="match status" value="1"/>
</dbReference>
<dbReference type="InterPro" id="IPR050117">
    <property type="entry name" value="MAPK"/>
</dbReference>
<evidence type="ECO:0000256" key="11">
    <source>
        <dbReference type="ARBA" id="ARBA00022723"/>
    </source>
</evidence>
<dbReference type="FunFam" id="1.10.510.10:FF:000104">
    <property type="entry name" value="serine/threonine-protein kinase MAK isoform X1"/>
    <property type="match status" value="1"/>
</dbReference>
<evidence type="ECO:0000256" key="16">
    <source>
        <dbReference type="ARBA" id="ARBA00023212"/>
    </source>
</evidence>
<feature type="region of interest" description="Disordered" evidence="22">
    <location>
        <begin position="546"/>
        <end position="569"/>
    </location>
</feature>
<keyword evidence="18" id="KW-0966">Cell projection</keyword>
<dbReference type="Pfam" id="PF00069">
    <property type="entry name" value="Pkinase"/>
    <property type="match status" value="1"/>
</dbReference>
<keyword evidence="17" id="KW-0539">Nucleus</keyword>
<evidence type="ECO:0000256" key="2">
    <source>
        <dbReference type="ARBA" id="ARBA00004123"/>
    </source>
</evidence>
<gene>
    <name evidence="24" type="primary">ICK</name>
</gene>
<keyword evidence="14 21" id="KW-0067">ATP-binding</keyword>
<feature type="compositionally biased region" description="Polar residues" evidence="22">
    <location>
        <begin position="363"/>
        <end position="373"/>
    </location>
</feature>
<feature type="region of interest" description="Disordered" evidence="22">
    <location>
        <begin position="363"/>
        <end position="385"/>
    </location>
</feature>
<proteinExistence type="evidence at transcript level"/>
<evidence type="ECO:0000256" key="7">
    <source>
        <dbReference type="ARBA" id="ARBA00022490"/>
    </source>
</evidence>
<dbReference type="Gene3D" id="3.30.200.20">
    <property type="entry name" value="Phosphorylase Kinase, domain 1"/>
    <property type="match status" value="1"/>
</dbReference>
<keyword evidence="11" id="KW-0479">Metal-binding</keyword>
<comment type="similarity">
    <text evidence="5">Belongs to the protein kinase superfamily. CMGC Ser/Thr protein kinase family. CDC2/CDKX subfamily.</text>
</comment>
<evidence type="ECO:0000256" key="4">
    <source>
        <dbReference type="ARBA" id="ARBA00004245"/>
    </source>
</evidence>
<comment type="cofactor">
    <cofactor evidence="1">
        <name>Mg(2+)</name>
        <dbReference type="ChEBI" id="CHEBI:18420"/>
    </cofactor>
</comment>
<dbReference type="Gene3D" id="1.10.510.10">
    <property type="entry name" value="Transferase(Phosphotransferase) domain 1"/>
    <property type="match status" value="1"/>
</dbReference>
<feature type="binding site" evidence="21">
    <location>
        <position position="46"/>
    </location>
    <ligand>
        <name>ATP</name>
        <dbReference type="ChEBI" id="CHEBI:30616"/>
    </ligand>
</feature>
<dbReference type="GO" id="GO:0005524">
    <property type="term" value="F:ATP binding"/>
    <property type="evidence" value="ECO:0007669"/>
    <property type="project" value="UniProtKB-UniRule"/>
</dbReference>
<comment type="catalytic activity">
    <reaction evidence="19">
        <text>L-threonyl-[protein] + ATP = O-phospho-L-threonyl-[protein] + ADP + H(+)</text>
        <dbReference type="Rhea" id="RHEA:46608"/>
        <dbReference type="Rhea" id="RHEA-COMP:11060"/>
        <dbReference type="Rhea" id="RHEA-COMP:11605"/>
        <dbReference type="ChEBI" id="CHEBI:15378"/>
        <dbReference type="ChEBI" id="CHEBI:30013"/>
        <dbReference type="ChEBI" id="CHEBI:30616"/>
        <dbReference type="ChEBI" id="CHEBI:61977"/>
        <dbReference type="ChEBI" id="CHEBI:456216"/>
        <dbReference type="EC" id="2.7.11.1"/>
    </reaction>
</comment>
<dbReference type="GO" id="GO:0005634">
    <property type="term" value="C:nucleus"/>
    <property type="evidence" value="ECO:0007669"/>
    <property type="project" value="UniProtKB-SubCell"/>
</dbReference>
<keyword evidence="9" id="KW-0597">Phosphoprotein</keyword>
<evidence type="ECO:0000256" key="22">
    <source>
        <dbReference type="SAM" id="MobiDB-lite"/>
    </source>
</evidence>
<dbReference type="CDD" id="cd07830">
    <property type="entry name" value="STKc_MAK_like"/>
    <property type="match status" value="1"/>
</dbReference>
<evidence type="ECO:0000256" key="3">
    <source>
        <dbReference type="ARBA" id="ARBA00004138"/>
    </source>
</evidence>
<dbReference type="AlphaFoldDB" id="T2M3N1"/>
<evidence type="ECO:0000256" key="14">
    <source>
        <dbReference type="ARBA" id="ARBA00022840"/>
    </source>
</evidence>
<comment type="catalytic activity">
    <reaction evidence="20">
        <text>L-seryl-[protein] + ATP = O-phospho-L-seryl-[protein] + ADP + H(+)</text>
        <dbReference type="Rhea" id="RHEA:17989"/>
        <dbReference type="Rhea" id="RHEA-COMP:9863"/>
        <dbReference type="Rhea" id="RHEA-COMP:11604"/>
        <dbReference type="ChEBI" id="CHEBI:15378"/>
        <dbReference type="ChEBI" id="CHEBI:29999"/>
        <dbReference type="ChEBI" id="CHEBI:30616"/>
        <dbReference type="ChEBI" id="CHEBI:83421"/>
        <dbReference type="ChEBI" id="CHEBI:456216"/>
        <dbReference type="EC" id="2.7.11.1"/>
    </reaction>
</comment>
<keyword evidence="10" id="KW-0808">Transferase</keyword>
<evidence type="ECO:0000256" key="6">
    <source>
        <dbReference type="ARBA" id="ARBA00012513"/>
    </source>
</evidence>
<keyword evidence="13 24" id="KW-0418">Kinase</keyword>
<evidence type="ECO:0000256" key="9">
    <source>
        <dbReference type="ARBA" id="ARBA00022553"/>
    </source>
</evidence>
<name>T2M3N1_HYDVU</name>
<evidence type="ECO:0000256" key="18">
    <source>
        <dbReference type="ARBA" id="ARBA00023273"/>
    </source>
</evidence>
<dbReference type="InterPro" id="IPR000719">
    <property type="entry name" value="Prot_kinase_dom"/>
</dbReference>
<dbReference type="InterPro" id="IPR011009">
    <property type="entry name" value="Kinase-like_dom_sf"/>
</dbReference>